<dbReference type="AlphaFoldDB" id="A0A0F9BNQ2"/>
<organism evidence="2">
    <name type="scientific">marine sediment metagenome</name>
    <dbReference type="NCBI Taxonomy" id="412755"/>
    <lineage>
        <taxon>unclassified sequences</taxon>
        <taxon>metagenomes</taxon>
        <taxon>ecological metagenomes</taxon>
    </lineage>
</organism>
<feature type="compositionally biased region" description="Basic and acidic residues" evidence="1">
    <location>
        <begin position="57"/>
        <end position="69"/>
    </location>
</feature>
<evidence type="ECO:0000256" key="1">
    <source>
        <dbReference type="SAM" id="MobiDB-lite"/>
    </source>
</evidence>
<feature type="non-terminal residue" evidence="2">
    <location>
        <position position="1"/>
    </location>
</feature>
<evidence type="ECO:0000313" key="2">
    <source>
        <dbReference type="EMBL" id="KKL15462.1"/>
    </source>
</evidence>
<sequence length="69" mass="7700">AILEKIDGYKALAERRGKALGGLLAYVTEMARRTRWQPKEMLPDGRIGTARATINMKPEEAKEKEGQGE</sequence>
<proteinExistence type="predicted"/>
<name>A0A0F9BNQ2_9ZZZZ</name>
<dbReference type="EMBL" id="LAZR01040056">
    <property type="protein sequence ID" value="KKL15462.1"/>
    <property type="molecule type" value="Genomic_DNA"/>
</dbReference>
<protein>
    <submittedName>
        <fullName evidence="2">Uncharacterized protein</fullName>
    </submittedName>
</protein>
<comment type="caution">
    <text evidence="2">The sequence shown here is derived from an EMBL/GenBank/DDBJ whole genome shotgun (WGS) entry which is preliminary data.</text>
</comment>
<accession>A0A0F9BNQ2</accession>
<reference evidence="2" key="1">
    <citation type="journal article" date="2015" name="Nature">
        <title>Complex archaea that bridge the gap between prokaryotes and eukaryotes.</title>
        <authorList>
            <person name="Spang A."/>
            <person name="Saw J.H."/>
            <person name="Jorgensen S.L."/>
            <person name="Zaremba-Niedzwiedzka K."/>
            <person name="Martijn J."/>
            <person name="Lind A.E."/>
            <person name="van Eijk R."/>
            <person name="Schleper C."/>
            <person name="Guy L."/>
            <person name="Ettema T.J."/>
        </authorList>
    </citation>
    <scope>NUCLEOTIDE SEQUENCE</scope>
</reference>
<gene>
    <name evidence="2" type="ORF">LCGC14_2505320</name>
</gene>
<feature type="region of interest" description="Disordered" evidence="1">
    <location>
        <begin position="42"/>
        <end position="69"/>
    </location>
</feature>